<proteinExistence type="predicted"/>
<comment type="caution">
    <text evidence="1">The sequence shown here is derived from an EMBL/GenBank/DDBJ whole genome shotgun (WGS) entry which is preliminary data.</text>
</comment>
<organism evidence="1 2">
    <name type="scientific">Kribbella sancticallisti</name>
    <dbReference type="NCBI Taxonomy" id="460087"/>
    <lineage>
        <taxon>Bacteria</taxon>
        <taxon>Bacillati</taxon>
        <taxon>Actinomycetota</taxon>
        <taxon>Actinomycetes</taxon>
        <taxon>Propionibacteriales</taxon>
        <taxon>Kribbellaceae</taxon>
        <taxon>Kribbella</taxon>
    </lineage>
</organism>
<reference evidence="1 2" key="1">
    <citation type="journal article" date="2019" name="Int. J. Syst. Evol. Microbiol.">
        <title>The Global Catalogue of Microorganisms (GCM) 10K type strain sequencing project: providing services to taxonomists for standard genome sequencing and annotation.</title>
        <authorList>
            <consortium name="The Broad Institute Genomics Platform"/>
            <consortium name="The Broad Institute Genome Sequencing Center for Infectious Disease"/>
            <person name="Wu L."/>
            <person name="Ma J."/>
        </authorList>
    </citation>
    <scope>NUCLEOTIDE SEQUENCE [LARGE SCALE GENOMIC DNA]</scope>
    <source>
        <strain evidence="1 2">JCM 14969</strain>
    </source>
</reference>
<sequence length="117" mass="12395">MVLGDGIPSAGPAPETARTHRFDYPTYSRIGARAGGWLLIEHGDAEICETHPGGPEDLVVVVNDSLAFARWHLGQLPWAAALRSGAIEVHGSPALARALPTWNKCVEAPLAQPTPTP</sequence>
<evidence type="ECO:0008006" key="3">
    <source>
        <dbReference type="Google" id="ProtNLM"/>
    </source>
</evidence>
<protein>
    <recommendedName>
        <fullName evidence="3">SCP2 domain-containing protein</fullName>
    </recommendedName>
</protein>
<dbReference type="EMBL" id="BAAAOS010000020">
    <property type="protein sequence ID" value="GAA1578777.1"/>
    <property type="molecule type" value="Genomic_DNA"/>
</dbReference>
<gene>
    <name evidence="1" type="ORF">GCM10009789_35490</name>
</gene>
<evidence type="ECO:0000313" key="2">
    <source>
        <dbReference type="Proteomes" id="UP001500393"/>
    </source>
</evidence>
<keyword evidence="2" id="KW-1185">Reference proteome</keyword>
<accession>A0ABN2DJY3</accession>
<dbReference type="RefSeq" id="WP_344215151.1">
    <property type="nucleotide sequence ID" value="NZ_BAAAOS010000020.1"/>
</dbReference>
<evidence type="ECO:0000313" key="1">
    <source>
        <dbReference type="EMBL" id="GAA1578777.1"/>
    </source>
</evidence>
<dbReference type="Proteomes" id="UP001500393">
    <property type="component" value="Unassembled WGS sequence"/>
</dbReference>
<name>A0ABN2DJY3_9ACTN</name>